<keyword evidence="5 8" id="KW-0697">Rotamase</keyword>
<dbReference type="GO" id="GO:0003755">
    <property type="term" value="F:peptidyl-prolyl cis-trans isomerase activity"/>
    <property type="evidence" value="ECO:0007669"/>
    <property type="project" value="UniProtKB-KW"/>
</dbReference>
<dbReference type="InterPro" id="IPR000297">
    <property type="entry name" value="PPIase_PpiC"/>
</dbReference>
<dbReference type="Proteomes" id="UP000183900">
    <property type="component" value="Unassembled WGS sequence"/>
</dbReference>
<dbReference type="PANTHER" id="PTHR47245">
    <property type="entry name" value="PEPTIDYLPROLYL ISOMERASE"/>
    <property type="match status" value="1"/>
</dbReference>
<evidence type="ECO:0000256" key="1">
    <source>
        <dbReference type="ARBA" id="ARBA00000971"/>
    </source>
</evidence>
<accession>A0A0K6ICW5</accession>
<dbReference type="InterPro" id="IPR027304">
    <property type="entry name" value="Trigger_fact/SurA_dom_sf"/>
</dbReference>
<evidence type="ECO:0000313" key="10">
    <source>
        <dbReference type="EMBL" id="CUB01097.1"/>
    </source>
</evidence>
<evidence type="ECO:0000256" key="3">
    <source>
        <dbReference type="ARBA" id="ARBA00013194"/>
    </source>
</evidence>
<dbReference type="EMBL" id="CYHE01000028">
    <property type="protein sequence ID" value="CUB01097.1"/>
    <property type="molecule type" value="Genomic_DNA"/>
</dbReference>
<feature type="domain" description="PpiC" evidence="9">
    <location>
        <begin position="113"/>
        <end position="215"/>
    </location>
</feature>
<dbReference type="AlphaFoldDB" id="A0A0K6ICW5"/>
<dbReference type="OrthoDB" id="196786at2"/>
<dbReference type="InterPro" id="IPR050245">
    <property type="entry name" value="PrsA_foldase"/>
</dbReference>
<evidence type="ECO:0000256" key="7">
    <source>
        <dbReference type="ARBA" id="ARBA00031484"/>
    </source>
</evidence>
<dbReference type="InterPro" id="IPR046357">
    <property type="entry name" value="PPIase_dom_sf"/>
</dbReference>
<dbReference type="EC" id="5.2.1.8" evidence="3"/>
<keyword evidence="11" id="KW-1185">Reference proteome</keyword>
<comment type="similarity">
    <text evidence="2">Belongs to the PpiC/parvulin rotamase family.</text>
</comment>
<dbReference type="SUPFAM" id="SSF109998">
    <property type="entry name" value="Triger factor/SurA peptide-binding domain-like"/>
    <property type="match status" value="1"/>
</dbReference>
<protein>
    <recommendedName>
        <fullName evidence="4">Parvulin-like PPIase</fullName>
        <ecNumber evidence="3">5.2.1.8</ecNumber>
    </recommendedName>
    <alternativeName>
        <fullName evidence="6">Peptidyl-prolyl cis-trans isomerase plp</fullName>
    </alternativeName>
    <alternativeName>
        <fullName evidence="7">Rotamase plp</fullName>
    </alternativeName>
</protein>
<name>A0A0K6ICW5_9HYPH</name>
<dbReference type="SUPFAM" id="SSF54534">
    <property type="entry name" value="FKBP-like"/>
    <property type="match status" value="1"/>
</dbReference>
<evidence type="ECO:0000313" key="11">
    <source>
        <dbReference type="Proteomes" id="UP000183900"/>
    </source>
</evidence>
<evidence type="ECO:0000256" key="6">
    <source>
        <dbReference type="ARBA" id="ARBA00030642"/>
    </source>
</evidence>
<dbReference type="PANTHER" id="PTHR47245:SF2">
    <property type="entry name" value="PEPTIDYL-PROLYL CIS-TRANS ISOMERASE HP_0175-RELATED"/>
    <property type="match status" value="1"/>
</dbReference>
<gene>
    <name evidence="10" type="ORF">Ga0061067_12810</name>
</gene>
<dbReference type="PROSITE" id="PS50198">
    <property type="entry name" value="PPIC_PPIASE_2"/>
    <property type="match status" value="1"/>
</dbReference>
<comment type="catalytic activity">
    <reaction evidence="1">
        <text>[protein]-peptidylproline (omega=180) = [protein]-peptidylproline (omega=0)</text>
        <dbReference type="Rhea" id="RHEA:16237"/>
        <dbReference type="Rhea" id="RHEA-COMP:10747"/>
        <dbReference type="Rhea" id="RHEA-COMP:10748"/>
        <dbReference type="ChEBI" id="CHEBI:83833"/>
        <dbReference type="ChEBI" id="CHEBI:83834"/>
        <dbReference type="EC" id="5.2.1.8"/>
    </reaction>
</comment>
<dbReference type="Pfam" id="PF00639">
    <property type="entry name" value="Rotamase"/>
    <property type="match status" value="1"/>
</dbReference>
<dbReference type="RefSeq" id="WP_082440202.1">
    <property type="nucleotide sequence ID" value="NZ_CYHE01000028.1"/>
</dbReference>
<sequence length="265" mass="28039">MASVAAPVITVNGTVIPTIRIAAEAQNHPAASGRPGDAWRAAARALAIRQLLLDEALRRGVAAEPEDLGGARRETEEEARIRSLLDVALDVAPPSEAEVMAEWQAHPERYRSPDLWDASHILCAAAPSDAKARAAAEERAGQILARLEREPEAFAVLARSESDCGSREAGGALGQIATGQMVPEFEAALAAVPEGGLSREPVASRFGFHIIKVHAHAPGQPLPFSTVRPVIAEALERAAWARASRDLVAQLVSAARIEGIAMEES</sequence>
<dbReference type="PROSITE" id="PS01096">
    <property type="entry name" value="PPIC_PPIASE_1"/>
    <property type="match status" value="1"/>
</dbReference>
<evidence type="ECO:0000259" key="9">
    <source>
        <dbReference type="PROSITE" id="PS50198"/>
    </source>
</evidence>
<evidence type="ECO:0000256" key="5">
    <source>
        <dbReference type="ARBA" id="ARBA00023110"/>
    </source>
</evidence>
<keyword evidence="8" id="KW-0413">Isomerase</keyword>
<organism evidence="10 11">
    <name type="scientific">Pannonibacter indicus</name>
    <dbReference type="NCBI Taxonomy" id="466044"/>
    <lineage>
        <taxon>Bacteria</taxon>
        <taxon>Pseudomonadati</taxon>
        <taxon>Pseudomonadota</taxon>
        <taxon>Alphaproteobacteria</taxon>
        <taxon>Hyphomicrobiales</taxon>
        <taxon>Stappiaceae</taxon>
        <taxon>Pannonibacter</taxon>
    </lineage>
</organism>
<reference evidence="11" key="1">
    <citation type="submission" date="2015-08" db="EMBL/GenBank/DDBJ databases">
        <authorList>
            <person name="Varghese N."/>
        </authorList>
    </citation>
    <scope>NUCLEOTIDE SEQUENCE [LARGE SCALE GENOMIC DNA]</scope>
    <source>
        <strain evidence="11">DSM 23407</strain>
    </source>
</reference>
<evidence type="ECO:0000256" key="8">
    <source>
        <dbReference type="PROSITE-ProRule" id="PRU00278"/>
    </source>
</evidence>
<evidence type="ECO:0000256" key="4">
    <source>
        <dbReference type="ARBA" id="ARBA00018370"/>
    </source>
</evidence>
<evidence type="ECO:0000256" key="2">
    <source>
        <dbReference type="ARBA" id="ARBA00007656"/>
    </source>
</evidence>
<dbReference type="Gene3D" id="3.10.50.40">
    <property type="match status" value="1"/>
</dbReference>
<proteinExistence type="inferred from homology"/>
<dbReference type="InterPro" id="IPR023058">
    <property type="entry name" value="PPIase_PpiC_CS"/>
</dbReference>